<evidence type="ECO:0000259" key="6">
    <source>
        <dbReference type="Pfam" id="PF03109"/>
    </source>
</evidence>
<dbReference type="GO" id="GO:0016740">
    <property type="term" value="F:transferase activity"/>
    <property type="evidence" value="ECO:0007669"/>
    <property type="project" value="UniProtKB-KW"/>
</dbReference>
<evidence type="ECO:0000313" key="8">
    <source>
        <dbReference type="Proteomes" id="UP000383932"/>
    </source>
</evidence>
<name>A0A5N5QK79_9AGAM</name>
<feature type="region of interest" description="Disordered" evidence="5">
    <location>
        <begin position="35"/>
        <end position="127"/>
    </location>
</feature>
<keyword evidence="8" id="KW-1185">Reference proteome</keyword>
<dbReference type="Proteomes" id="UP000383932">
    <property type="component" value="Unassembled WGS sequence"/>
</dbReference>
<proteinExistence type="inferred from homology"/>
<dbReference type="SUPFAM" id="SSF56112">
    <property type="entry name" value="Protein kinase-like (PK-like)"/>
    <property type="match status" value="1"/>
</dbReference>
<feature type="compositionally biased region" description="Low complexity" evidence="5">
    <location>
        <begin position="108"/>
        <end position="126"/>
    </location>
</feature>
<keyword evidence="3" id="KW-0547">Nucleotide-binding</keyword>
<dbReference type="EMBL" id="SSOP01000082">
    <property type="protein sequence ID" value="KAB5591943.1"/>
    <property type="molecule type" value="Genomic_DNA"/>
</dbReference>
<comment type="caution">
    <text evidence="7">The sequence shown here is derived from an EMBL/GenBank/DDBJ whole genome shotgun (WGS) entry which is preliminary data.</text>
</comment>
<dbReference type="InterPro" id="IPR034646">
    <property type="entry name" value="ADCK3_dom"/>
</dbReference>
<dbReference type="InterPro" id="IPR051409">
    <property type="entry name" value="Atypical_kinase_ADCK"/>
</dbReference>
<dbReference type="AlphaFoldDB" id="A0A5N5QK79"/>
<reference evidence="7 8" key="1">
    <citation type="journal article" date="2019" name="Fungal Biol. Biotechnol.">
        <title>Draft genome sequence of fastidious pathogen Ceratobasidium theobromae, which causes vascular-streak dieback in Theobroma cacao.</title>
        <authorList>
            <person name="Ali S.S."/>
            <person name="Asman A."/>
            <person name="Shao J."/>
            <person name="Firmansyah A.P."/>
            <person name="Susilo A.W."/>
            <person name="Rosmana A."/>
            <person name="McMahon P."/>
            <person name="Junaid M."/>
            <person name="Guest D."/>
            <person name="Kheng T.Y."/>
            <person name="Meinhardt L.W."/>
            <person name="Bailey B.A."/>
        </authorList>
    </citation>
    <scope>NUCLEOTIDE SEQUENCE [LARGE SCALE GENOMIC DNA]</scope>
    <source>
        <strain evidence="7 8">CT2</strain>
    </source>
</reference>
<dbReference type="GO" id="GO:0005524">
    <property type="term" value="F:ATP binding"/>
    <property type="evidence" value="ECO:0007669"/>
    <property type="project" value="UniProtKB-KW"/>
</dbReference>
<keyword evidence="4" id="KW-0067">ATP-binding</keyword>
<feature type="domain" description="ABC1 atypical kinase-like" evidence="6">
    <location>
        <begin position="231"/>
        <end position="479"/>
    </location>
</feature>
<feature type="compositionally biased region" description="Low complexity" evidence="5">
    <location>
        <begin position="68"/>
        <end position="77"/>
    </location>
</feature>
<evidence type="ECO:0000313" key="7">
    <source>
        <dbReference type="EMBL" id="KAB5591943.1"/>
    </source>
</evidence>
<dbReference type="InterPro" id="IPR011009">
    <property type="entry name" value="Kinase-like_dom_sf"/>
</dbReference>
<feature type="compositionally biased region" description="Low complexity" evidence="5">
    <location>
        <begin position="35"/>
        <end position="52"/>
    </location>
</feature>
<evidence type="ECO:0000256" key="3">
    <source>
        <dbReference type="ARBA" id="ARBA00022741"/>
    </source>
</evidence>
<evidence type="ECO:0000256" key="5">
    <source>
        <dbReference type="SAM" id="MobiDB-lite"/>
    </source>
</evidence>
<evidence type="ECO:0000256" key="1">
    <source>
        <dbReference type="ARBA" id="ARBA00009670"/>
    </source>
</evidence>
<dbReference type="OrthoDB" id="201153at2759"/>
<dbReference type="InterPro" id="IPR004147">
    <property type="entry name" value="ABC1_dom"/>
</dbReference>
<dbReference type="PANTHER" id="PTHR43851">
    <property type="match status" value="1"/>
</dbReference>
<evidence type="ECO:0000256" key="4">
    <source>
        <dbReference type="ARBA" id="ARBA00022840"/>
    </source>
</evidence>
<accession>A0A5N5QK79</accession>
<protein>
    <submittedName>
        <fullName evidence="7">ABC1-ubiquinol-cytochrome-C reductase complex assembly-like protein</fullName>
    </submittedName>
</protein>
<dbReference type="Pfam" id="PF03109">
    <property type="entry name" value="ABC1"/>
    <property type="match status" value="1"/>
</dbReference>
<dbReference type="GO" id="GO:0006744">
    <property type="term" value="P:ubiquinone biosynthetic process"/>
    <property type="evidence" value="ECO:0007669"/>
    <property type="project" value="TreeGrafter"/>
</dbReference>
<comment type="similarity">
    <text evidence="1">Belongs to the protein kinase superfamily. ADCK protein kinase family.</text>
</comment>
<dbReference type="Gene3D" id="1.10.510.10">
    <property type="entry name" value="Transferase(Phosphotransferase) domain 1"/>
    <property type="match status" value="1"/>
</dbReference>
<keyword evidence="2" id="KW-0808">Transferase</keyword>
<dbReference type="CDD" id="cd13970">
    <property type="entry name" value="ABC1_ADCK3"/>
    <property type="match status" value="1"/>
</dbReference>
<sequence length="584" mass="64635">MPPPSRVYDVFTVVCTAAQVLRRAALIHIKRKTPPSAYVSVSTPSTPPGGSVDSLANPLGDLTTGGRQSAQSSISQSPDDIIKPNTWTYVQPKNHVSRSSSHNTLDLDAPSGSDSHSSKKVSPSDDFNYYEETEPAIKLTPSRVPSSRIGRLFHYGSLAASLTAGTATEYVRRVTGGSKSTGSPVMSEANVARLVDKLSRMRGAALKLGQFLSIQDAHVLPEQIERILRQVQNNAHYMPNAQLEKVLATELGPNWPEKFEHFDPIPVASASIGQVHKATVSRLVVPGSQPLSIALKVQFPNIAESIYSDLANISTLLAASALLPRGLYLDRTLAVMRSELADECDYEREARSIEKFGGFLGAKQERFRVPRVIKELSTKRALAMEWVDGISVAKGSKWPKRVRDQIAGDILTLCLRELFEFRFMQTDPNWSNFLYDPKTDQLGLIDFGASREYTKEFMDDWYMLLSAAVREDRDACIEHSLKLGYLTGQECQEMIDAHVRSMTLLGIPFRSSTPQPFSFKSQTITDEIRSLIPVMLRLRLTPPPKETYSLNRKLSGAFLLCGRLGADVNCRAIWEQVVGAYKTG</sequence>
<evidence type="ECO:0000256" key="2">
    <source>
        <dbReference type="ARBA" id="ARBA00022679"/>
    </source>
</evidence>
<gene>
    <name evidence="7" type="ORF">CTheo_4621</name>
</gene>
<organism evidence="7 8">
    <name type="scientific">Ceratobasidium theobromae</name>
    <dbReference type="NCBI Taxonomy" id="1582974"/>
    <lineage>
        <taxon>Eukaryota</taxon>
        <taxon>Fungi</taxon>
        <taxon>Dikarya</taxon>
        <taxon>Basidiomycota</taxon>
        <taxon>Agaricomycotina</taxon>
        <taxon>Agaricomycetes</taxon>
        <taxon>Cantharellales</taxon>
        <taxon>Ceratobasidiaceae</taxon>
        <taxon>Ceratobasidium</taxon>
    </lineage>
</organism>
<dbReference type="PANTHER" id="PTHR43851:SF3">
    <property type="entry name" value="COENZYME Q8"/>
    <property type="match status" value="1"/>
</dbReference>